<accession>W9I4P7</accession>
<dbReference type="OrthoDB" id="5220943at2759"/>
<organism evidence="2 3">
    <name type="scientific">Fusarium oxysporum NRRL 32931</name>
    <dbReference type="NCBI Taxonomy" id="660029"/>
    <lineage>
        <taxon>Eukaryota</taxon>
        <taxon>Fungi</taxon>
        <taxon>Dikarya</taxon>
        <taxon>Ascomycota</taxon>
        <taxon>Pezizomycotina</taxon>
        <taxon>Sordariomycetes</taxon>
        <taxon>Hypocreomycetidae</taxon>
        <taxon>Hypocreales</taxon>
        <taxon>Nectriaceae</taxon>
        <taxon>Fusarium</taxon>
        <taxon>Fusarium oxysporum species complex</taxon>
    </lineage>
</organism>
<protein>
    <submittedName>
        <fullName evidence="2">Uncharacterized protein</fullName>
    </submittedName>
</protein>
<evidence type="ECO:0000313" key="2">
    <source>
        <dbReference type="EMBL" id="EWY87441.1"/>
    </source>
</evidence>
<dbReference type="HOGENOM" id="CLU_039525_0_0_1"/>
<sequence length="460" mass="52045">MDLSQDNEIQEYPENDPPRPAERSADMPMLWDEAHCRLIDSCVRNESLVELFLQLHKLADDLDGNQTMKANNFLLTSTVNALRNFDWTMLELLHTMSVPVVRSIAKNTFAFDVHNRTITPFRIPSGKFDQETPGVYVVGLMMPYRGGQFLNIRELELLIHDMKLYAQGYEAFVKHDGWKAAMTPGEDKARRIVKAVDNSSGAQIDKDAGPLFIEKDEELWRIKALIKTFEGMCDRNLDPSGTIYSSQSPLYVGCSKNLKQRTQNYLKWSVKGINKPLGLTISILRKLNKPPEVTVGCVCRIIKKDQLSKAEQLVTTIAGSLVYQHGFNAVESGGTGPKSIPTDGGIKANIEYLICSTRVLFDNLKDSLQEVDLRARFLNDMAQVEGELVGIKEVLDECTEDLQNLPHDFKWNDTLEDISTLRDEIQNDLDDKQDAFKFWQLMLAIQDIIVEETGKGLDLL</sequence>
<proteinExistence type="predicted"/>
<gene>
    <name evidence="2" type="ORF">FOYG_11641</name>
</gene>
<dbReference type="AlphaFoldDB" id="W9I4P7"/>
<feature type="region of interest" description="Disordered" evidence="1">
    <location>
        <begin position="1"/>
        <end position="24"/>
    </location>
</feature>
<dbReference type="Proteomes" id="UP000030753">
    <property type="component" value="Unassembled WGS sequence"/>
</dbReference>
<evidence type="ECO:0000313" key="3">
    <source>
        <dbReference type="Proteomes" id="UP000030753"/>
    </source>
</evidence>
<reference evidence="2 3" key="1">
    <citation type="submission" date="2011-06" db="EMBL/GenBank/DDBJ databases">
        <title>The Genome Sequence of Fusarium oxysporum FOSC 3-a.</title>
        <authorList>
            <consortium name="The Broad Institute Genome Sequencing Platform"/>
            <person name="Ma L.-J."/>
            <person name="Gale L.R."/>
            <person name="Schwartz D.C."/>
            <person name="Zhou S."/>
            <person name="Corby-Kistler H."/>
            <person name="Young S.K."/>
            <person name="Zeng Q."/>
            <person name="Gargeya S."/>
            <person name="Fitzgerald M."/>
            <person name="Haas B."/>
            <person name="Abouelleil A."/>
            <person name="Alvarado L."/>
            <person name="Arachchi H.M."/>
            <person name="Berlin A."/>
            <person name="Brown A."/>
            <person name="Chapman S.B."/>
            <person name="Chen Z."/>
            <person name="Dunbar C."/>
            <person name="Freedman E."/>
            <person name="Gearin G."/>
            <person name="Gellesch M."/>
            <person name="Goldberg J."/>
            <person name="Griggs A."/>
            <person name="Gujja S."/>
            <person name="Heiman D."/>
            <person name="Howarth C."/>
            <person name="Larson L."/>
            <person name="Lui A."/>
            <person name="MacDonald P.J.P."/>
            <person name="Mehta T."/>
            <person name="Montmayeur A."/>
            <person name="Murphy C."/>
            <person name="Neiman D."/>
            <person name="Pearson M."/>
            <person name="Priest M."/>
            <person name="Roberts A."/>
            <person name="Saif S."/>
            <person name="Shea T."/>
            <person name="Shenoy N."/>
            <person name="Sisk P."/>
            <person name="Stolte C."/>
            <person name="Sykes S."/>
            <person name="Wortman J."/>
            <person name="Nusbaum C."/>
            <person name="Birren B."/>
        </authorList>
    </citation>
    <scope>NUCLEOTIDE SEQUENCE [LARGE SCALE GENOMIC DNA]</scope>
    <source>
        <strain evidence="3">FOSC 3-a</strain>
    </source>
</reference>
<evidence type="ECO:0000256" key="1">
    <source>
        <dbReference type="SAM" id="MobiDB-lite"/>
    </source>
</evidence>
<name>W9I4P7_FUSOX</name>
<dbReference type="EMBL" id="JH717845">
    <property type="protein sequence ID" value="EWY87441.1"/>
    <property type="molecule type" value="Genomic_DNA"/>
</dbReference>